<accession>A0A413IEV4</accession>
<dbReference type="PANTHER" id="PTHR11361">
    <property type="entry name" value="DNA MISMATCH REPAIR PROTEIN MUTS FAMILY MEMBER"/>
    <property type="match status" value="1"/>
</dbReference>
<dbReference type="EMBL" id="JAKNDN010000018">
    <property type="protein sequence ID" value="MCG4960244.1"/>
    <property type="molecule type" value="Genomic_DNA"/>
</dbReference>
<dbReference type="GO" id="GO:0005524">
    <property type="term" value="F:ATP binding"/>
    <property type="evidence" value="ECO:0007669"/>
    <property type="project" value="UniProtKB-KW"/>
</dbReference>
<proteinExistence type="predicted"/>
<evidence type="ECO:0000313" key="9">
    <source>
        <dbReference type="Proteomes" id="UP000284434"/>
    </source>
</evidence>
<comment type="caution">
    <text evidence="7">The sequence shown here is derived from an EMBL/GenBank/DDBJ whole genome shotgun (WGS) entry which is preliminary data.</text>
</comment>
<dbReference type="PANTHER" id="PTHR11361:SF99">
    <property type="entry name" value="DNA MISMATCH REPAIR PROTEIN"/>
    <property type="match status" value="1"/>
</dbReference>
<dbReference type="Pfam" id="PF05192">
    <property type="entry name" value="MutS_III"/>
    <property type="match status" value="1"/>
</dbReference>
<dbReference type="RefSeq" id="WP_118103329.1">
    <property type="nucleotide sequence ID" value="NZ_JADNHN010000030.1"/>
</dbReference>
<dbReference type="AlphaFoldDB" id="A0A413IEV4"/>
<dbReference type="GO" id="GO:0140664">
    <property type="term" value="F:ATP-dependent DNA damage sensor activity"/>
    <property type="evidence" value="ECO:0007669"/>
    <property type="project" value="InterPro"/>
</dbReference>
<evidence type="ECO:0000256" key="3">
    <source>
        <dbReference type="ARBA" id="ARBA00023125"/>
    </source>
</evidence>
<keyword evidence="2" id="KW-0067">ATP-binding</keyword>
<evidence type="ECO:0000256" key="1">
    <source>
        <dbReference type="ARBA" id="ARBA00022741"/>
    </source>
</evidence>
<dbReference type="Gene3D" id="3.40.50.300">
    <property type="entry name" value="P-loop containing nucleotide triphosphate hydrolases"/>
    <property type="match status" value="1"/>
</dbReference>
<dbReference type="EMBL" id="QSCO01000005">
    <property type="protein sequence ID" value="RGY08450.1"/>
    <property type="molecule type" value="Genomic_DNA"/>
</dbReference>
<dbReference type="Proteomes" id="UP001199750">
    <property type="component" value="Unassembled WGS sequence"/>
</dbReference>
<dbReference type="Pfam" id="PF00488">
    <property type="entry name" value="MutS_V"/>
    <property type="match status" value="1"/>
</dbReference>
<dbReference type="EMBL" id="QRYW01000036">
    <property type="protein sequence ID" value="RGV21142.1"/>
    <property type="molecule type" value="Genomic_DNA"/>
</dbReference>
<dbReference type="InterPro" id="IPR045076">
    <property type="entry name" value="MutS"/>
</dbReference>
<dbReference type="Gene3D" id="1.10.1420.10">
    <property type="match status" value="1"/>
</dbReference>
<dbReference type="GO" id="GO:0006298">
    <property type="term" value="P:mismatch repair"/>
    <property type="evidence" value="ECO:0007669"/>
    <property type="project" value="InterPro"/>
</dbReference>
<reference evidence="5" key="2">
    <citation type="submission" date="2022-01" db="EMBL/GenBank/DDBJ databases">
        <title>Collection of gut derived symbiotic bacterial strains cultured from healthy donors.</title>
        <authorList>
            <person name="Lin H."/>
            <person name="Kohout C."/>
            <person name="Waligurski E."/>
            <person name="Pamer E.G."/>
        </authorList>
    </citation>
    <scope>NUCLEOTIDE SEQUENCE</scope>
    <source>
        <strain evidence="5">DFI.1.149</strain>
    </source>
</reference>
<dbReference type="GO" id="GO:0005829">
    <property type="term" value="C:cytosol"/>
    <property type="evidence" value="ECO:0007669"/>
    <property type="project" value="TreeGrafter"/>
</dbReference>
<dbReference type="InterPro" id="IPR027417">
    <property type="entry name" value="P-loop_NTPase"/>
</dbReference>
<keyword evidence="3" id="KW-0238">DNA-binding</keyword>
<evidence type="ECO:0000313" key="8">
    <source>
        <dbReference type="Proteomes" id="UP000283426"/>
    </source>
</evidence>
<dbReference type="SUPFAM" id="SSF52540">
    <property type="entry name" value="P-loop containing nucleoside triphosphate hydrolases"/>
    <property type="match status" value="1"/>
</dbReference>
<dbReference type="Proteomes" id="UP000283426">
    <property type="component" value="Unassembled WGS sequence"/>
</dbReference>
<evidence type="ECO:0000313" key="7">
    <source>
        <dbReference type="EMBL" id="RGY08450.1"/>
    </source>
</evidence>
<sequence>MAFIIDRQTINDLNIFGKVRGNSVYGVFNSTRTRGGAQLLEEMFHYPLSDAERINHRSTVIRYFMDKNVRFDFQNEWFDALEGYLANRDERSRLMPEDNTLQRRMKRCVGGDMEFEQVLKGVLAGINLINTVRGFLAQAEGENNPYAQECKELAQLVAAPQLAWTPEENGKTKLSYARTSKYDNLLRYEGYELILKILRYLYQIDAYISIAEVARERGFVFAEALPLGGNILEIEGMFHPLIENAIPNSIQADAEHNVVFLTGANMAGKSTFMKTFGIVVYLAHMGFPLPVKKMRFSVQNGMYTTINLPDNMMLGYSHFYAEVQRLKKVAEQVGRIGNLVIVFDELFRGTNVKDAHEATLAVMEAFAEKKNCIFMISTHIIEAGEDLKKRCDNISYVYLPTVMKDGRPTYTYSLKPGITNDRHGMMIVRNEHIIDILTQKS</sequence>
<keyword evidence="1" id="KW-0547">Nucleotide-binding</keyword>
<reference evidence="8 9" key="1">
    <citation type="submission" date="2018-08" db="EMBL/GenBank/DDBJ databases">
        <title>A genome reference for cultivated species of the human gut microbiota.</title>
        <authorList>
            <person name="Zou Y."/>
            <person name="Xue W."/>
            <person name="Luo G."/>
        </authorList>
    </citation>
    <scope>NUCLEOTIDE SEQUENCE [LARGE SCALE GENOMIC DNA]</scope>
    <source>
        <strain evidence="6 8">AF14-6AC</strain>
        <strain evidence="7 9">OF03-11</strain>
    </source>
</reference>
<gene>
    <name evidence="6" type="ORF">DWW24_15270</name>
    <name evidence="7" type="ORF">DXA53_05280</name>
    <name evidence="5" type="ORF">L0P03_10345</name>
</gene>
<evidence type="ECO:0000259" key="4">
    <source>
        <dbReference type="SMART" id="SM00534"/>
    </source>
</evidence>
<dbReference type="SUPFAM" id="SSF48334">
    <property type="entry name" value="DNA repair protein MutS, domain III"/>
    <property type="match status" value="1"/>
</dbReference>
<evidence type="ECO:0000313" key="6">
    <source>
        <dbReference type="EMBL" id="RGV21142.1"/>
    </source>
</evidence>
<dbReference type="InterPro" id="IPR007696">
    <property type="entry name" value="DNA_mismatch_repair_MutS_core"/>
</dbReference>
<evidence type="ECO:0000256" key="2">
    <source>
        <dbReference type="ARBA" id="ARBA00022840"/>
    </source>
</evidence>
<dbReference type="InterPro" id="IPR000432">
    <property type="entry name" value="DNA_mismatch_repair_MutS_C"/>
</dbReference>
<dbReference type="Proteomes" id="UP000284434">
    <property type="component" value="Unassembled WGS sequence"/>
</dbReference>
<dbReference type="GO" id="GO:0030983">
    <property type="term" value="F:mismatched DNA binding"/>
    <property type="evidence" value="ECO:0007669"/>
    <property type="project" value="InterPro"/>
</dbReference>
<feature type="domain" description="DNA mismatch repair proteins mutS family" evidence="4">
    <location>
        <begin position="256"/>
        <end position="438"/>
    </location>
</feature>
<organism evidence="7 9">
    <name type="scientific">Odoribacter splanchnicus</name>
    <dbReference type="NCBI Taxonomy" id="28118"/>
    <lineage>
        <taxon>Bacteria</taxon>
        <taxon>Pseudomonadati</taxon>
        <taxon>Bacteroidota</taxon>
        <taxon>Bacteroidia</taxon>
        <taxon>Bacteroidales</taxon>
        <taxon>Odoribacteraceae</taxon>
        <taxon>Odoribacter</taxon>
    </lineage>
</organism>
<name>A0A413IEV4_9BACT</name>
<dbReference type="InterPro" id="IPR036187">
    <property type="entry name" value="DNA_mismatch_repair_MutS_sf"/>
</dbReference>
<dbReference type="SMART" id="SM00534">
    <property type="entry name" value="MUTSac"/>
    <property type="match status" value="1"/>
</dbReference>
<protein>
    <submittedName>
        <fullName evidence="7">DNA mismatch repair protein</fullName>
    </submittedName>
</protein>
<evidence type="ECO:0000313" key="5">
    <source>
        <dbReference type="EMBL" id="MCG4960244.1"/>
    </source>
</evidence>